<evidence type="ECO:0000313" key="1">
    <source>
        <dbReference type="EMBL" id="DAD27685.1"/>
    </source>
</evidence>
<evidence type="ECO:0000313" key="2">
    <source>
        <dbReference type="Proteomes" id="UP000607653"/>
    </source>
</evidence>
<gene>
    <name evidence="1" type="ORF">HUJ06_029153</name>
</gene>
<keyword evidence="2" id="KW-1185">Reference proteome</keyword>
<proteinExistence type="predicted"/>
<dbReference type="AlphaFoldDB" id="A0A822Y9J2"/>
<reference evidence="1 2" key="1">
    <citation type="journal article" date="2020" name="Mol. Biol. Evol.">
        <title>Distinct Expression and Methylation Patterns for Genes with Different Fates following a Single Whole-Genome Duplication in Flowering Plants.</title>
        <authorList>
            <person name="Shi T."/>
            <person name="Rahmani R.S."/>
            <person name="Gugger P.F."/>
            <person name="Wang M."/>
            <person name="Li H."/>
            <person name="Zhang Y."/>
            <person name="Li Z."/>
            <person name="Wang Q."/>
            <person name="Van de Peer Y."/>
            <person name="Marchal K."/>
            <person name="Chen J."/>
        </authorList>
    </citation>
    <scope>NUCLEOTIDE SEQUENCE [LARGE SCALE GENOMIC DNA]</scope>
    <source>
        <tissue evidence="1">Leaf</tissue>
    </source>
</reference>
<dbReference type="EMBL" id="DUZY01000002">
    <property type="protein sequence ID" value="DAD27685.1"/>
    <property type="molecule type" value="Genomic_DNA"/>
</dbReference>
<protein>
    <submittedName>
        <fullName evidence="1">Uncharacterized protein</fullName>
    </submittedName>
</protein>
<accession>A0A822Y9J2</accession>
<comment type="caution">
    <text evidence="1">The sequence shown here is derived from an EMBL/GenBank/DDBJ whole genome shotgun (WGS) entry which is preliminary data.</text>
</comment>
<sequence>MPFDDRKAILDVGEEGLFRLLRWWGLWRAWL</sequence>
<dbReference type="Proteomes" id="UP000607653">
    <property type="component" value="Unassembled WGS sequence"/>
</dbReference>
<name>A0A822Y9J2_NELNU</name>
<organism evidence="1 2">
    <name type="scientific">Nelumbo nucifera</name>
    <name type="common">Sacred lotus</name>
    <dbReference type="NCBI Taxonomy" id="4432"/>
    <lineage>
        <taxon>Eukaryota</taxon>
        <taxon>Viridiplantae</taxon>
        <taxon>Streptophyta</taxon>
        <taxon>Embryophyta</taxon>
        <taxon>Tracheophyta</taxon>
        <taxon>Spermatophyta</taxon>
        <taxon>Magnoliopsida</taxon>
        <taxon>Proteales</taxon>
        <taxon>Nelumbonaceae</taxon>
        <taxon>Nelumbo</taxon>
    </lineage>
</organism>